<sequence>MRKARRCARAREREGARERQEEKGSLRNRRAK</sequence>
<feature type="non-terminal residue" evidence="2">
    <location>
        <position position="32"/>
    </location>
</feature>
<evidence type="ECO:0000313" key="2">
    <source>
        <dbReference type="EMBL" id="MCI57823.1"/>
    </source>
</evidence>
<feature type="region of interest" description="Disordered" evidence="1">
    <location>
        <begin position="1"/>
        <end position="32"/>
    </location>
</feature>
<dbReference type="AlphaFoldDB" id="A0A392T9L6"/>
<name>A0A392T9L6_9FABA</name>
<protein>
    <submittedName>
        <fullName evidence="2">Uncharacterized protein</fullName>
    </submittedName>
</protein>
<accession>A0A392T9L6</accession>
<comment type="caution">
    <text evidence="2">The sequence shown here is derived from an EMBL/GenBank/DDBJ whole genome shotgun (WGS) entry which is preliminary data.</text>
</comment>
<dbReference type="EMBL" id="LXQA010535787">
    <property type="protein sequence ID" value="MCI57823.1"/>
    <property type="molecule type" value="Genomic_DNA"/>
</dbReference>
<proteinExistence type="predicted"/>
<feature type="compositionally biased region" description="Basic and acidic residues" evidence="1">
    <location>
        <begin position="9"/>
        <end position="25"/>
    </location>
</feature>
<dbReference type="Proteomes" id="UP000265520">
    <property type="component" value="Unassembled WGS sequence"/>
</dbReference>
<evidence type="ECO:0000256" key="1">
    <source>
        <dbReference type="SAM" id="MobiDB-lite"/>
    </source>
</evidence>
<evidence type="ECO:0000313" key="3">
    <source>
        <dbReference type="Proteomes" id="UP000265520"/>
    </source>
</evidence>
<organism evidence="2 3">
    <name type="scientific">Trifolium medium</name>
    <dbReference type="NCBI Taxonomy" id="97028"/>
    <lineage>
        <taxon>Eukaryota</taxon>
        <taxon>Viridiplantae</taxon>
        <taxon>Streptophyta</taxon>
        <taxon>Embryophyta</taxon>
        <taxon>Tracheophyta</taxon>
        <taxon>Spermatophyta</taxon>
        <taxon>Magnoliopsida</taxon>
        <taxon>eudicotyledons</taxon>
        <taxon>Gunneridae</taxon>
        <taxon>Pentapetalae</taxon>
        <taxon>rosids</taxon>
        <taxon>fabids</taxon>
        <taxon>Fabales</taxon>
        <taxon>Fabaceae</taxon>
        <taxon>Papilionoideae</taxon>
        <taxon>50 kb inversion clade</taxon>
        <taxon>NPAAA clade</taxon>
        <taxon>Hologalegina</taxon>
        <taxon>IRL clade</taxon>
        <taxon>Trifolieae</taxon>
        <taxon>Trifolium</taxon>
    </lineage>
</organism>
<reference evidence="2 3" key="1">
    <citation type="journal article" date="2018" name="Front. Plant Sci.">
        <title>Red Clover (Trifolium pratense) and Zigzag Clover (T. medium) - A Picture of Genomic Similarities and Differences.</title>
        <authorList>
            <person name="Dluhosova J."/>
            <person name="Istvanek J."/>
            <person name="Nedelnik J."/>
            <person name="Repkova J."/>
        </authorList>
    </citation>
    <scope>NUCLEOTIDE SEQUENCE [LARGE SCALE GENOMIC DNA]</scope>
    <source>
        <strain evidence="3">cv. 10/8</strain>
        <tissue evidence="2">Leaf</tissue>
    </source>
</reference>
<keyword evidence="3" id="KW-1185">Reference proteome</keyword>